<protein>
    <submittedName>
        <fullName evidence="2">Uncharacterized protein</fullName>
    </submittedName>
</protein>
<feature type="compositionally biased region" description="Basic residues" evidence="1">
    <location>
        <begin position="156"/>
        <end position="169"/>
    </location>
</feature>
<evidence type="ECO:0000313" key="2">
    <source>
        <dbReference type="EMBL" id="RAG83916.1"/>
    </source>
</evidence>
<evidence type="ECO:0000313" key="3">
    <source>
        <dbReference type="Proteomes" id="UP000248889"/>
    </source>
</evidence>
<dbReference type="InterPro" id="IPR012338">
    <property type="entry name" value="Beta-lactam/transpept-like"/>
</dbReference>
<proteinExistence type="predicted"/>
<organism evidence="2 3">
    <name type="scientific">Streptacidiphilus pinicola</name>
    <dbReference type="NCBI Taxonomy" id="2219663"/>
    <lineage>
        <taxon>Bacteria</taxon>
        <taxon>Bacillati</taxon>
        <taxon>Actinomycetota</taxon>
        <taxon>Actinomycetes</taxon>
        <taxon>Kitasatosporales</taxon>
        <taxon>Streptomycetaceae</taxon>
        <taxon>Streptacidiphilus</taxon>
    </lineage>
</organism>
<dbReference type="Proteomes" id="UP000248889">
    <property type="component" value="Unassembled WGS sequence"/>
</dbReference>
<name>A0A2X0J128_9ACTN</name>
<comment type="caution">
    <text evidence="2">The sequence shown here is derived from an EMBL/GenBank/DDBJ whole genome shotgun (WGS) entry which is preliminary data.</text>
</comment>
<dbReference type="Gene3D" id="3.40.710.10">
    <property type="entry name" value="DD-peptidase/beta-lactamase superfamily"/>
    <property type="match status" value="1"/>
</dbReference>
<feature type="compositionally biased region" description="Low complexity" evidence="1">
    <location>
        <begin position="135"/>
        <end position="155"/>
    </location>
</feature>
<evidence type="ECO:0000256" key="1">
    <source>
        <dbReference type="SAM" id="MobiDB-lite"/>
    </source>
</evidence>
<reference evidence="2 3" key="1">
    <citation type="submission" date="2018-06" db="EMBL/GenBank/DDBJ databases">
        <title>Streptacidiphilus pinicola sp. nov., isolated from pine grove soil.</title>
        <authorList>
            <person name="Roh S.G."/>
            <person name="Park S."/>
            <person name="Kim M.-K."/>
            <person name="Yun B.-R."/>
            <person name="Park J."/>
            <person name="Kim M.J."/>
            <person name="Kim Y.S."/>
            <person name="Kim S.B."/>
        </authorList>
    </citation>
    <scope>NUCLEOTIDE SEQUENCE [LARGE SCALE GENOMIC DNA]</scope>
    <source>
        <strain evidence="2 3">MMS16-CNU450</strain>
    </source>
</reference>
<accession>A0A2X0J128</accession>
<keyword evidence="3" id="KW-1185">Reference proteome</keyword>
<dbReference type="OrthoDB" id="262125at2"/>
<dbReference type="EMBL" id="QKYN01000074">
    <property type="protein sequence ID" value="RAG83916.1"/>
    <property type="molecule type" value="Genomic_DNA"/>
</dbReference>
<feature type="region of interest" description="Disordered" evidence="1">
    <location>
        <begin position="125"/>
        <end position="169"/>
    </location>
</feature>
<sequence>MRGSTIGDAFGLCWFLRDVDGLRTVGHGGAGNGQFAELLLVPERGFAVSVMSNGGPGGVALNLEVVRFALEHYLGVVDRDPEPVPYVPAEVAPAAGVYEIDVMTLTIRAEEGAAAPTLEVVIKPEIRSASPKELPGSSAGPGRPPRALSRAAARPAARRRPRPGRRRAG</sequence>
<gene>
    <name evidence="2" type="ORF">DN069_19330</name>
</gene>
<dbReference type="AlphaFoldDB" id="A0A2X0J128"/>
<dbReference type="SUPFAM" id="SSF56601">
    <property type="entry name" value="beta-lactamase/transpeptidase-like"/>
    <property type="match status" value="1"/>
</dbReference>